<dbReference type="InterPro" id="IPR026444">
    <property type="entry name" value="Secre_tail"/>
</dbReference>
<dbReference type="NCBIfam" id="TIGR04183">
    <property type="entry name" value="Por_Secre_tail"/>
    <property type="match status" value="1"/>
</dbReference>
<proteinExistence type="predicted"/>
<dbReference type="RefSeq" id="WP_243323708.1">
    <property type="nucleotide sequence ID" value="NZ_JAKZMM010000009.1"/>
</dbReference>
<accession>A0ABT0BZ68</accession>
<protein>
    <submittedName>
        <fullName evidence="1">T9SS type A sorting domain-containing protein</fullName>
    </submittedName>
</protein>
<sequence length="577" mass="65331">MKKNIPFQAILIAIVQWVFNSPMIAQSEWLSPLQWKSLVQDPQKNLIIRDTVLYQSFDSDNPLSINYMVSGQYDFFYPREEGIQGASDSRAIRLYPGSTLTIDTLIYPALKMAEIHIPFAFQHVNKEEDIYFTTYFYSGNTEVDAHPYTVISNDCSRYFREVYAGRQCFYRGRRSAPYRLQIKVTKPTSASDGYYCIDSLFLVGNIEQYSLLQQSGTWHDHSLWSHDYTSLRRVALIDADVQINQAAECLHLINNQKEIRIQPEGVLHTRQMTTLHTFAEKGKWYFVSFPHDVSLAGIDSRFQLGDASTVTTEPVNNILYIQTYDGRRRAEDNRSDGNWTVLSADAFSPEDILLEKGKGYLMAIDETADIQTLSFSSPANNSQTFRETLSVPLEANTLQGGDEANNGWILCGNPYPSAVSLQEILPNPDLDGYVYLYNGQDYEAYPIDSDYAIPTGSAFFVKAVQDTELLFQRKEDTASSVILQHAALPYQGKEPGSPSITQAIKPSCKIQYTIRAGKIHIQNSQTGELIVYTVLGKEVKRMRLLEGEGEYALPQSAGMYFLRIISGTQTETVKIKR</sequence>
<evidence type="ECO:0000313" key="2">
    <source>
        <dbReference type="Proteomes" id="UP001165444"/>
    </source>
</evidence>
<dbReference type="EMBL" id="JAKZMM010000009">
    <property type="protein sequence ID" value="MCJ2380016.1"/>
    <property type="molecule type" value="Genomic_DNA"/>
</dbReference>
<reference evidence="1 2" key="1">
    <citation type="submission" date="2022-03" db="EMBL/GenBank/DDBJ databases">
        <title>Parabacteroides sp. nov. isolated from swine feces.</title>
        <authorList>
            <person name="Bak J.E."/>
        </authorList>
    </citation>
    <scope>NUCLEOTIDE SEQUENCE [LARGE SCALE GENOMIC DNA]</scope>
    <source>
        <strain evidence="1 2">AGMB00274</strain>
    </source>
</reference>
<dbReference type="Proteomes" id="UP001165444">
    <property type="component" value="Unassembled WGS sequence"/>
</dbReference>
<name>A0ABT0BZ68_9BACT</name>
<gene>
    <name evidence="1" type="ORF">MUN53_05220</name>
</gene>
<comment type="caution">
    <text evidence="1">The sequence shown here is derived from an EMBL/GenBank/DDBJ whole genome shotgun (WGS) entry which is preliminary data.</text>
</comment>
<keyword evidence="2" id="KW-1185">Reference proteome</keyword>
<organism evidence="1 2">
    <name type="scientific">Parabacteroides faecalis</name>
    <dbReference type="NCBI Taxonomy" id="2924040"/>
    <lineage>
        <taxon>Bacteria</taxon>
        <taxon>Pseudomonadati</taxon>
        <taxon>Bacteroidota</taxon>
        <taxon>Bacteroidia</taxon>
        <taxon>Bacteroidales</taxon>
        <taxon>Tannerellaceae</taxon>
        <taxon>Parabacteroides</taxon>
    </lineage>
</organism>
<evidence type="ECO:0000313" key="1">
    <source>
        <dbReference type="EMBL" id="MCJ2380016.1"/>
    </source>
</evidence>